<dbReference type="AlphaFoldDB" id="A0A5S9IHW7"/>
<dbReference type="KEGG" id="uam:UABAM_00472"/>
<protein>
    <submittedName>
        <fullName evidence="2">Uncharacterized protein</fullName>
    </submittedName>
</protein>
<sequence>MDKKYLQDAQKELIFAEKKLPQKSPLKTVAPAIFIVMLVLLVSDDVWKKTAVNYRAYVPAHNILWICGLTASFYVLSYVPRVRDFVLFFIENRIGFGWRGRMAKTPSVQEISCMGVLFRGAMLAGLYFTALLSALDYL</sequence>
<reference evidence="2 3" key="1">
    <citation type="submission" date="2019-08" db="EMBL/GenBank/DDBJ databases">
        <title>Complete genome sequence of Candidatus Uab amorphum.</title>
        <authorList>
            <person name="Shiratori T."/>
            <person name="Suzuki S."/>
            <person name="Kakizawa Y."/>
            <person name="Ishida K."/>
        </authorList>
    </citation>
    <scope>NUCLEOTIDE SEQUENCE [LARGE SCALE GENOMIC DNA]</scope>
    <source>
        <strain evidence="2 3">SRT547</strain>
    </source>
</reference>
<evidence type="ECO:0000313" key="3">
    <source>
        <dbReference type="Proteomes" id="UP000326354"/>
    </source>
</evidence>
<keyword evidence="1" id="KW-0812">Transmembrane</keyword>
<feature type="transmembrane region" description="Helical" evidence="1">
    <location>
        <begin position="26"/>
        <end position="43"/>
    </location>
</feature>
<proteinExistence type="predicted"/>
<evidence type="ECO:0000313" key="2">
    <source>
        <dbReference type="EMBL" id="BBM82129.1"/>
    </source>
</evidence>
<dbReference type="EMBL" id="AP019860">
    <property type="protein sequence ID" value="BBM82129.1"/>
    <property type="molecule type" value="Genomic_DNA"/>
</dbReference>
<keyword evidence="3" id="KW-1185">Reference proteome</keyword>
<keyword evidence="1" id="KW-1133">Transmembrane helix</keyword>
<accession>A0A5S9IHW7</accession>
<feature type="transmembrane region" description="Helical" evidence="1">
    <location>
        <begin position="63"/>
        <end position="90"/>
    </location>
</feature>
<dbReference type="RefSeq" id="WP_151966381.1">
    <property type="nucleotide sequence ID" value="NZ_AP019860.1"/>
</dbReference>
<evidence type="ECO:0000256" key="1">
    <source>
        <dbReference type="SAM" id="Phobius"/>
    </source>
</evidence>
<feature type="transmembrane region" description="Helical" evidence="1">
    <location>
        <begin position="111"/>
        <end position="135"/>
    </location>
</feature>
<gene>
    <name evidence="2" type="ORF">UABAM_00472</name>
</gene>
<dbReference type="Proteomes" id="UP000326354">
    <property type="component" value="Chromosome"/>
</dbReference>
<organism evidence="2 3">
    <name type="scientific">Uabimicrobium amorphum</name>
    <dbReference type="NCBI Taxonomy" id="2596890"/>
    <lineage>
        <taxon>Bacteria</taxon>
        <taxon>Pseudomonadati</taxon>
        <taxon>Planctomycetota</taxon>
        <taxon>Candidatus Uabimicrobiia</taxon>
        <taxon>Candidatus Uabimicrobiales</taxon>
        <taxon>Candidatus Uabimicrobiaceae</taxon>
        <taxon>Candidatus Uabimicrobium</taxon>
    </lineage>
</organism>
<name>A0A5S9IHW7_UABAM</name>
<keyword evidence="1" id="KW-0472">Membrane</keyword>